<dbReference type="InterPro" id="IPR000182">
    <property type="entry name" value="GNAT_dom"/>
</dbReference>
<evidence type="ECO:0000256" key="1">
    <source>
        <dbReference type="ARBA" id="ARBA00022679"/>
    </source>
</evidence>
<comment type="caution">
    <text evidence="4">The sequence shown here is derived from an EMBL/GenBank/DDBJ whole genome shotgun (WGS) entry which is preliminary data.</text>
</comment>
<dbReference type="Pfam" id="PF13302">
    <property type="entry name" value="Acetyltransf_3"/>
    <property type="match status" value="1"/>
</dbReference>
<dbReference type="CDD" id="cd04301">
    <property type="entry name" value="NAT_SF"/>
    <property type="match status" value="1"/>
</dbReference>
<name>A0ABP6T526_9ACTN</name>
<dbReference type="Pfam" id="PF00583">
    <property type="entry name" value="Acetyltransf_1"/>
    <property type="match status" value="1"/>
</dbReference>
<dbReference type="SUPFAM" id="SSF55729">
    <property type="entry name" value="Acyl-CoA N-acyltransferases (Nat)"/>
    <property type="match status" value="2"/>
</dbReference>
<dbReference type="InterPro" id="IPR050832">
    <property type="entry name" value="Bact_Acetyltransf"/>
</dbReference>
<dbReference type="RefSeq" id="WP_345731452.1">
    <property type="nucleotide sequence ID" value="NZ_BAAAYN010000042.1"/>
</dbReference>
<feature type="domain" description="N-acetyltransferase" evidence="3">
    <location>
        <begin position="181"/>
        <end position="338"/>
    </location>
</feature>
<reference evidence="5" key="1">
    <citation type="journal article" date="2019" name="Int. J. Syst. Evol. Microbiol.">
        <title>The Global Catalogue of Microorganisms (GCM) 10K type strain sequencing project: providing services to taxonomists for standard genome sequencing and annotation.</title>
        <authorList>
            <consortium name="The Broad Institute Genomics Platform"/>
            <consortium name="The Broad Institute Genome Sequencing Center for Infectious Disease"/>
            <person name="Wu L."/>
            <person name="Ma J."/>
        </authorList>
    </citation>
    <scope>NUCLEOTIDE SEQUENCE [LARGE SCALE GENOMIC DNA]</scope>
    <source>
        <strain evidence="5">JCM 9458</strain>
    </source>
</reference>
<dbReference type="InterPro" id="IPR016181">
    <property type="entry name" value="Acyl_CoA_acyltransferase"/>
</dbReference>
<dbReference type="Gene3D" id="3.40.630.30">
    <property type="match status" value="2"/>
</dbReference>
<evidence type="ECO:0000313" key="4">
    <source>
        <dbReference type="EMBL" id="GAA3393309.1"/>
    </source>
</evidence>
<accession>A0ABP6T526</accession>
<evidence type="ECO:0000313" key="5">
    <source>
        <dbReference type="Proteomes" id="UP001501676"/>
    </source>
</evidence>
<dbReference type="EMBL" id="BAAAYN010000042">
    <property type="protein sequence ID" value="GAA3393309.1"/>
    <property type="molecule type" value="Genomic_DNA"/>
</dbReference>
<sequence>MLEGSPLVLPLGAGRVVVRRPAVGDEDALVRLFISPEVRRYLGGGLEVGVARKRAERMTAVPSGDFVIVSAMDGAVLGSGDVRRKRGPWEFSYQLLPQFWGRGLASDAVRAVVVAFHAVKPDDVLIAVTQDGNHRSRALLEGLGAVPDGTFEEYGAAQRRYVLRRGDVSAADAGRSGHPPVTVRLATSSDVDAAGELTEQVYRVGGWAGEAYARELRDARTRMRQALLYVAVLDRQVVGTVTLALPGTRLAEIARDHESEVRMLAVAEHVRGRGVGTLLLAVCEARSREAGLTGVVLSTETDMHAAHRLYHRRGYRRAYERDWRVADFDMLVYHRPIPSR</sequence>
<organism evidence="4 5">
    <name type="scientific">Cryptosporangium minutisporangium</name>
    <dbReference type="NCBI Taxonomy" id="113569"/>
    <lineage>
        <taxon>Bacteria</taxon>
        <taxon>Bacillati</taxon>
        <taxon>Actinomycetota</taxon>
        <taxon>Actinomycetes</taxon>
        <taxon>Cryptosporangiales</taxon>
        <taxon>Cryptosporangiaceae</taxon>
        <taxon>Cryptosporangium</taxon>
    </lineage>
</organism>
<keyword evidence="2" id="KW-0012">Acyltransferase</keyword>
<dbReference type="Proteomes" id="UP001501676">
    <property type="component" value="Unassembled WGS sequence"/>
</dbReference>
<proteinExistence type="predicted"/>
<dbReference type="PANTHER" id="PTHR43877">
    <property type="entry name" value="AMINOALKYLPHOSPHONATE N-ACETYLTRANSFERASE-RELATED-RELATED"/>
    <property type="match status" value="1"/>
</dbReference>
<evidence type="ECO:0000256" key="2">
    <source>
        <dbReference type="ARBA" id="ARBA00023315"/>
    </source>
</evidence>
<feature type="domain" description="N-acetyltransferase" evidence="3">
    <location>
        <begin position="16"/>
        <end position="166"/>
    </location>
</feature>
<gene>
    <name evidence="4" type="ORF">GCM10020369_58360</name>
</gene>
<keyword evidence="1" id="KW-0808">Transferase</keyword>
<protein>
    <recommendedName>
        <fullName evidence="3">N-acetyltransferase domain-containing protein</fullName>
    </recommendedName>
</protein>
<dbReference type="PROSITE" id="PS51186">
    <property type="entry name" value="GNAT"/>
    <property type="match status" value="2"/>
</dbReference>
<evidence type="ECO:0000259" key="3">
    <source>
        <dbReference type="PROSITE" id="PS51186"/>
    </source>
</evidence>
<dbReference type="PANTHER" id="PTHR43877:SF2">
    <property type="entry name" value="AMINOALKYLPHOSPHONATE N-ACETYLTRANSFERASE-RELATED"/>
    <property type="match status" value="1"/>
</dbReference>
<keyword evidence="5" id="KW-1185">Reference proteome</keyword>